<accession>A0A6A6NJ02</accession>
<evidence type="ECO:0000256" key="1">
    <source>
        <dbReference type="SAM" id="MobiDB-lite"/>
    </source>
</evidence>
<protein>
    <submittedName>
        <fullName evidence="2">Uncharacterized protein</fullName>
    </submittedName>
</protein>
<feature type="region of interest" description="Disordered" evidence="1">
    <location>
        <begin position="40"/>
        <end position="60"/>
    </location>
</feature>
<dbReference type="Proteomes" id="UP000467840">
    <property type="component" value="Chromosome 5"/>
</dbReference>
<dbReference type="EMBL" id="JAAGAX010000001">
    <property type="protein sequence ID" value="KAF2325210.1"/>
    <property type="molecule type" value="Genomic_DNA"/>
</dbReference>
<comment type="caution">
    <text evidence="2">The sequence shown here is derived from an EMBL/GenBank/DDBJ whole genome shotgun (WGS) entry which is preliminary data.</text>
</comment>
<keyword evidence="3" id="KW-1185">Reference proteome</keyword>
<organism evidence="2 3">
    <name type="scientific">Hevea brasiliensis</name>
    <name type="common">Para rubber tree</name>
    <name type="synonym">Siphonia brasiliensis</name>
    <dbReference type="NCBI Taxonomy" id="3981"/>
    <lineage>
        <taxon>Eukaryota</taxon>
        <taxon>Viridiplantae</taxon>
        <taxon>Streptophyta</taxon>
        <taxon>Embryophyta</taxon>
        <taxon>Tracheophyta</taxon>
        <taxon>Spermatophyta</taxon>
        <taxon>Magnoliopsida</taxon>
        <taxon>eudicotyledons</taxon>
        <taxon>Gunneridae</taxon>
        <taxon>Pentapetalae</taxon>
        <taxon>rosids</taxon>
        <taxon>fabids</taxon>
        <taxon>Malpighiales</taxon>
        <taxon>Euphorbiaceae</taxon>
        <taxon>Crotonoideae</taxon>
        <taxon>Micrandreae</taxon>
        <taxon>Hevea</taxon>
    </lineage>
</organism>
<sequence>MLSPLCYTILPTFEDLPSFPNWFKPGFVYERRQPTLLLPETDLPPAPASEPTSEISSELGPPSLSFVDLPEYRLLTGPVLLGPTLPPPAAAPLSPRASKAVTLAPAPEPETTFPLAPASPPVQIQAPHQIQGFDQGSPLSINADLHFPTNVPATIYSNHGFKVQLNCLFTFST</sequence>
<name>A0A6A6NJ02_HEVBR</name>
<dbReference type="AlphaFoldDB" id="A0A6A6NJ02"/>
<evidence type="ECO:0000313" key="3">
    <source>
        <dbReference type="Proteomes" id="UP000467840"/>
    </source>
</evidence>
<reference evidence="2 3" key="1">
    <citation type="journal article" date="2020" name="Mol. Plant">
        <title>The Chromosome-Based Rubber Tree Genome Provides New Insights into Spurge Genome Evolution and Rubber Biosynthesis.</title>
        <authorList>
            <person name="Liu J."/>
            <person name="Shi C."/>
            <person name="Shi C.C."/>
            <person name="Li W."/>
            <person name="Zhang Q.J."/>
            <person name="Zhang Y."/>
            <person name="Li K."/>
            <person name="Lu H.F."/>
            <person name="Shi C."/>
            <person name="Zhu S.T."/>
            <person name="Xiao Z.Y."/>
            <person name="Nan H."/>
            <person name="Yue Y."/>
            <person name="Zhu X.G."/>
            <person name="Wu Y."/>
            <person name="Hong X.N."/>
            <person name="Fan G.Y."/>
            <person name="Tong Y."/>
            <person name="Zhang D."/>
            <person name="Mao C.L."/>
            <person name="Liu Y.L."/>
            <person name="Hao S.J."/>
            <person name="Liu W.Q."/>
            <person name="Lv M.Q."/>
            <person name="Zhang H.B."/>
            <person name="Liu Y."/>
            <person name="Hu-Tang G.R."/>
            <person name="Wang J.P."/>
            <person name="Wang J.H."/>
            <person name="Sun Y.H."/>
            <person name="Ni S.B."/>
            <person name="Chen W.B."/>
            <person name="Zhang X.C."/>
            <person name="Jiao Y.N."/>
            <person name="Eichler E.E."/>
            <person name="Li G.H."/>
            <person name="Liu X."/>
            <person name="Gao L.Z."/>
        </authorList>
    </citation>
    <scope>NUCLEOTIDE SEQUENCE [LARGE SCALE GENOMIC DNA]</scope>
    <source>
        <strain evidence="3">cv. GT1</strain>
        <tissue evidence="2">Leaf</tissue>
    </source>
</reference>
<evidence type="ECO:0000313" key="2">
    <source>
        <dbReference type="EMBL" id="KAF2325210.1"/>
    </source>
</evidence>
<proteinExistence type="predicted"/>
<gene>
    <name evidence="2" type="ORF">GH714_025306</name>
</gene>